<feature type="transmembrane region" description="Helical" evidence="5">
    <location>
        <begin position="12"/>
        <end position="30"/>
    </location>
</feature>
<comment type="subcellular location">
    <subcellularLocation>
        <location evidence="1">Membrane</location>
        <topology evidence="1">Multi-pass membrane protein</topology>
    </subcellularLocation>
</comment>
<keyword evidence="2 5" id="KW-0812">Transmembrane</keyword>
<reference evidence="8" key="1">
    <citation type="submission" date="2018-03" db="EMBL/GenBank/DDBJ databases">
        <authorList>
            <person name="Sun L."/>
            <person name="Liu H."/>
            <person name="Chen W."/>
            <person name="Huang K."/>
            <person name="Liu W."/>
            <person name="Gao X."/>
        </authorList>
    </citation>
    <scope>NUCLEOTIDE SEQUENCE [LARGE SCALE GENOMIC DNA]</scope>
    <source>
        <strain evidence="8">SH9</strain>
    </source>
</reference>
<dbReference type="OrthoDB" id="7827596at2"/>
<dbReference type="Pfam" id="PF04932">
    <property type="entry name" value="Wzy_C"/>
    <property type="match status" value="1"/>
</dbReference>
<feature type="transmembrane region" description="Helical" evidence="5">
    <location>
        <begin position="284"/>
        <end position="303"/>
    </location>
</feature>
<feature type="transmembrane region" description="Helical" evidence="5">
    <location>
        <begin position="256"/>
        <end position="277"/>
    </location>
</feature>
<evidence type="ECO:0000313" key="8">
    <source>
        <dbReference type="Proteomes" id="UP000239772"/>
    </source>
</evidence>
<dbReference type="GO" id="GO:0016020">
    <property type="term" value="C:membrane"/>
    <property type="evidence" value="ECO:0007669"/>
    <property type="project" value="UniProtKB-SubCell"/>
</dbReference>
<feature type="transmembrane region" description="Helical" evidence="5">
    <location>
        <begin position="186"/>
        <end position="205"/>
    </location>
</feature>
<keyword evidence="3 5" id="KW-1133">Transmembrane helix</keyword>
<keyword evidence="4 5" id="KW-0472">Membrane</keyword>
<accession>A0A2T1HRJ8</accession>
<feature type="transmembrane region" description="Helical" evidence="5">
    <location>
        <begin position="68"/>
        <end position="89"/>
    </location>
</feature>
<feature type="transmembrane region" description="Helical" evidence="5">
    <location>
        <begin position="212"/>
        <end position="236"/>
    </location>
</feature>
<evidence type="ECO:0000256" key="4">
    <source>
        <dbReference type="ARBA" id="ARBA00023136"/>
    </source>
</evidence>
<feature type="transmembrane region" description="Helical" evidence="5">
    <location>
        <begin position="96"/>
        <end position="114"/>
    </location>
</feature>
<dbReference type="RefSeq" id="WP_106337792.1">
    <property type="nucleotide sequence ID" value="NZ_PVZS01000015.1"/>
</dbReference>
<dbReference type="AlphaFoldDB" id="A0A2T1HRJ8"/>
<feature type="transmembrane region" description="Helical" evidence="5">
    <location>
        <begin position="120"/>
        <end position="138"/>
    </location>
</feature>
<gene>
    <name evidence="7" type="ORF">SLNSH_14850</name>
</gene>
<proteinExistence type="predicted"/>
<sequence length="471" mass="51768">MGNLVSPSFPLYISLPIWGALFVVALREAVRLRNRHAAFLLLACWLRYSISTLHEYTFLPTPLGLTPIAMSSFLIVIAGVWTVGASALLDRRLWPIHLMIWLAAVSAILNQGAFGGVNVGLKWLFVTVFALAAYKAAVELGAARLYRSLALVFAGPILLQWLSVLFDLKAPNYEGVSSFVGGYQHQQAFAILILTFLFVASYANWSSLRFTLLMLLVIAAGLGLANYRTAMLAAAAPWSVYLVTRVLQKTPGRQRPVVLCGLAACLIAVAVFLAVMAQQRFSDIGVALAKGAALIQGPEFFTFNEQRMFSGRPYLWSQYIDSYMHGSDVQILFGFGPESWAERFELYAHNTFVSTLYELGLFGLLGIMTLVAAFAAQAASARGEQRWLLLSFHALFLVLNIGTMPFWTLEGDILYAFLLAQTWLGAEVARPARVIRAAPLGELRLRSQRRSVGALGAGSRLPRHTTSRPLA</sequence>
<evidence type="ECO:0000313" key="7">
    <source>
        <dbReference type="EMBL" id="PSC04266.1"/>
    </source>
</evidence>
<dbReference type="InterPro" id="IPR007016">
    <property type="entry name" value="O-antigen_ligase-rel_domated"/>
</dbReference>
<dbReference type="Proteomes" id="UP000239772">
    <property type="component" value="Unassembled WGS sequence"/>
</dbReference>
<feature type="transmembrane region" description="Helical" evidence="5">
    <location>
        <begin position="356"/>
        <end position="375"/>
    </location>
</feature>
<evidence type="ECO:0000256" key="2">
    <source>
        <dbReference type="ARBA" id="ARBA00022692"/>
    </source>
</evidence>
<feature type="transmembrane region" description="Helical" evidence="5">
    <location>
        <begin position="37"/>
        <end position="56"/>
    </location>
</feature>
<comment type="caution">
    <text evidence="7">The sequence shown here is derived from an EMBL/GenBank/DDBJ whole genome shotgun (WGS) entry which is preliminary data.</text>
</comment>
<name>A0A2T1HRJ8_9HYPH</name>
<feature type="transmembrane region" description="Helical" evidence="5">
    <location>
        <begin position="145"/>
        <end position="166"/>
    </location>
</feature>
<evidence type="ECO:0000256" key="5">
    <source>
        <dbReference type="SAM" id="Phobius"/>
    </source>
</evidence>
<dbReference type="EMBL" id="PVZS01000015">
    <property type="protein sequence ID" value="PSC04266.1"/>
    <property type="molecule type" value="Genomic_DNA"/>
</dbReference>
<evidence type="ECO:0000256" key="3">
    <source>
        <dbReference type="ARBA" id="ARBA00022989"/>
    </source>
</evidence>
<keyword evidence="8" id="KW-1185">Reference proteome</keyword>
<feature type="transmembrane region" description="Helical" evidence="5">
    <location>
        <begin position="387"/>
        <end position="407"/>
    </location>
</feature>
<protein>
    <recommendedName>
        <fullName evidence="6">O-antigen ligase-related domain-containing protein</fullName>
    </recommendedName>
</protein>
<feature type="domain" description="O-antigen ligase-related" evidence="6">
    <location>
        <begin position="214"/>
        <end position="367"/>
    </location>
</feature>
<evidence type="ECO:0000256" key="1">
    <source>
        <dbReference type="ARBA" id="ARBA00004141"/>
    </source>
</evidence>
<organism evidence="7 8">
    <name type="scientific">Alsobacter soli</name>
    <dbReference type="NCBI Taxonomy" id="2109933"/>
    <lineage>
        <taxon>Bacteria</taxon>
        <taxon>Pseudomonadati</taxon>
        <taxon>Pseudomonadota</taxon>
        <taxon>Alphaproteobacteria</taxon>
        <taxon>Hyphomicrobiales</taxon>
        <taxon>Alsobacteraceae</taxon>
        <taxon>Alsobacter</taxon>
    </lineage>
</organism>
<evidence type="ECO:0000259" key="6">
    <source>
        <dbReference type="Pfam" id="PF04932"/>
    </source>
</evidence>